<dbReference type="NCBIfam" id="TIGR03733">
    <property type="entry name" value="lanti_perm_MutG"/>
    <property type="match status" value="1"/>
</dbReference>
<protein>
    <submittedName>
        <fullName evidence="1">Lantibiotic immunity ABC transporter MutG family permease subunit</fullName>
    </submittedName>
</protein>
<gene>
    <name evidence="1" type="ORF">E6L38_11920</name>
</gene>
<proteinExistence type="predicted"/>
<dbReference type="PROSITE" id="PS51257">
    <property type="entry name" value="PROKAR_LIPOPROTEIN"/>
    <property type="match status" value="1"/>
</dbReference>
<organism evidence="1 2">
    <name type="scientific">Bifidobacterium longum subsp. infantis</name>
    <dbReference type="NCBI Taxonomy" id="1682"/>
    <lineage>
        <taxon>Bacteria</taxon>
        <taxon>Bacillati</taxon>
        <taxon>Actinomycetota</taxon>
        <taxon>Actinomycetes</taxon>
        <taxon>Bifidobacteriales</taxon>
        <taxon>Bifidobacteriaceae</taxon>
        <taxon>Bifidobacterium</taxon>
    </lineage>
</organism>
<dbReference type="InterPro" id="IPR022294">
    <property type="entry name" value="ABC-transptr_permeasesu"/>
</dbReference>
<comment type="caution">
    <text evidence="1">The sequence shown here is derived from an EMBL/GenBank/DDBJ whole genome shotgun (WGS) entry which is preliminary data.</text>
</comment>
<name>A0A1S2VVR2_BIFLI</name>
<dbReference type="RefSeq" id="WP_071478324.1">
    <property type="nucleotide sequence ID" value="NZ_CALNDD010000005.1"/>
</dbReference>
<evidence type="ECO:0000313" key="2">
    <source>
        <dbReference type="Proteomes" id="UP000306697"/>
    </source>
</evidence>
<sequence length="247" mass="27459">MSGIIRCLQAEWLKSRHTPLLLIHVLFPVIGACVFAGYFRISGWGWMTAVTTFLEVVAIAFPLVISIVVGMTVELENEAGHFQSILGVVPSRMSVYIGKLAYLIILAASATALCVFSFASLYSIVPFSFYIRPLTMLILSAIPLYLISILAGFTLGKSVVMGIGIAGSLLSALLATGLGDCIWKFLPWGWGVRFMDYCVLRYVNEEQFYSGLYELQLGFMIMLVSSMVLFIVSLMWFHRWEGTKGYE</sequence>
<evidence type="ECO:0000313" key="1">
    <source>
        <dbReference type="EMBL" id="THJ26270.1"/>
    </source>
</evidence>
<dbReference type="EMBL" id="SSWL01000022">
    <property type="protein sequence ID" value="THJ26270.1"/>
    <property type="molecule type" value="Genomic_DNA"/>
</dbReference>
<dbReference type="Pfam" id="PF12730">
    <property type="entry name" value="ABC2_membrane_4"/>
    <property type="match status" value="1"/>
</dbReference>
<dbReference type="CDD" id="cd21808">
    <property type="entry name" value="ABC-2_lan_permease_MutG"/>
    <property type="match status" value="1"/>
</dbReference>
<dbReference type="AlphaFoldDB" id="A0A1S2VVR2"/>
<accession>A0A1S2VVR2</accession>
<reference evidence="1 2" key="1">
    <citation type="submission" date="2019-04" db="EMBL/GenBank/DDBJ databases">
        <title>Genome Announcement To Ensure Probiotic Safety of Bifidobacterium longum subsp infantis UBBI-01.</title>
        <authorList>
            <person name="Sulthana A."/>
            <person name="Lakshmi S.G."/>
            <person name="Madempudi R.S."/>
        </authorList>
    </citation>
    <scope>NUCLEOTIDE SEQUENCE [LARGE SCALE GENOMIC DNA]</scope>
    <source>
        <strain evidence="1 2">UBBI-01</strain>
    </source>
</reference>
<dbReference type="Proteomes" id="UP000306697">
    <property type="component" value="Unassembled WGS sequence"/>
</dbReference>